<dbReference type="Pfam" id="PF00535">
    <property type="entry name" value="Glycos_transf_2"/>
    <property type="match status" value="1"/>
</dbReference>
<keyword evidence="1" id="KW-1133">Transmembrane helix</keyword>
<evidence type="ECO:0000256" key="1">
    <source>
        <dbReference type="SAM" id="Phobius"/>
    </source>
</evidence>
<dbReference type="InterPro" id="IPR001173">
    <property type="entry name" value="Glyco_trans_2-like"/>
</dbReference>
<dbReference type="CDD" id="cd04179">
    <property type="entry name" value="DPM_DPG-synthase_like"/>
    <property type="match status" value="1"/>
</dbReference>
<dbReference type="PANTHER" id="PTHR48090">
    <property type="entry name" value="UNDECAPRENYL-PHOSPHATE 4-DEOXY-4-FORMAMIDO-L-ARABINOSE TRANSFERASE-RELATED"/>
    <property type="match status" value="1"/>
</dbReference>
<dbReference type="EMBL" id="CP018308">
    <property type="protein sequence ID" value="ASI91095.1"/>
    <property type="molecule type" value="Genomic_DNA"/>
</dbReference>
<dbReference type="InterPro" id="IPR029044">
    <property type="entry name" value="Nucleotide-diphossugar_trans"/>
</dbReference>
<reference evidence="4" key="1">
    <citation type="submission" date="2016-12" db="EMBL/GenBank/DDBJ databases">
        <title>Comparative genomic analysis reveals the diversity, evolution, and environmental adaptation strategies of the genus Vibrio.</title>
        <authorList>
            <person name="Lin H."/>
            <person name="Wang X."/>
            <person name="Zhang X.-H."/>
        </authorList>
    </citation>
    <scope>NUCLEOTIDE SEQUENCE [LARGE SCALE GENOMIC DNA]</scope>
    <source>
        <strain evidence="4">QT6D1</strain>
    </source>
</reference>
<dbReference type="Proteomes" id="UP000197092">
    <property type="component" value="Chromosome 1"/>
</dbReference>
<protein>
    <submittedName>
        <fullName evidence="3">Glycosyltransferase</fullName>
    </submittedName>
</protein>
<keyword evidence="1" id="KW-0812">Transmembrane</keyword>
<evidence type="ECO:0000259" key="2">
    <source>
        <dbReference type="Pfam" id="PF00535"/>
    </source>
</evidence>
<feature type="domain" description="Glycosyltransferase 2-like" evidence="2">
    <location>
        <begin position="8"/>
        <end position="160"/>
    </location>
</feature>
<dbReference type="RefSeq" id="WP_088877436.1">
    <property type="nucleotide sequence ID" value="NZ_CP018308.1"/>
</dbReference>
<keyword evidence="1" id="KW-0472">Membrane</keyword>
<accession>A0AAN1KP49</accession>
<proteinExistence type="predicted"/>
<dbReference type="SUPFAM" id="SSF53448">
    <property type="entry name" value="Nucleotide-diphospho-sugar transferases"/>
    <property type="match status" value="1"/>
</dbReference>
<gene>
    <name evidence="3" type="ORF">BSZ05_15515</name>
</gene>
<organism evidence="3 4">
    <name type="scientific">Vibrio mediterranei</name>
    <dbReference type="NCBI Taxonomy" id="689"/>
    <lineage>
        <taxon>Bacteria</taxon>
        <taxon>Pseudomonadati</taxon>
        <taxon>Pseudomonadota</taxon>
        <taxon>Gammaproteobacteria</taxon>
        <taxon>Vibrionales</taxon>
        <taxon>Vibrionaceae</taxon>
        <taxon>Vibrio</taxon>
    </lineage>
</organism>
<dbReference type="InterPro" id="IPR050256">
    <property type="entry name" value="Glycosyltransferase_2"/>
</dbReference>
<name>A0AAN1KP49_9VIBR</name>
<dbReference type="PANTHER" id="PTHR48090:SF7">
    <property type="entry name" value="RFBJ PROTEIN"/>
    <property type="match status" value="1"/>
</dbReference>
<evidence type="ECO:0000313" key="3">
    <source>
        <dbReference type="EMBL" id="ASI91095.1"/>
    </source>
</evidence>
<dbReference type="KEGG" id="vsh:BSZ05_15515"/>
<dbReference type="AlphaFoldDB" id="A0AAN1KP49"/>
<dbReference type="Gene3D" id="3.90.550.10">
    <property type="entry name" value="Spore Coat Polysaccharide Biosynthesis Protein SpsA, Chain A"/>
    <property type="match status" value="1"/>
</dbReference>
<feature type="transmembrane region" description="Helical" evidence="1">
    <location>
        <begin position="227"/>
        <end position="249"/>
    </location>
</feature>
<evidence type="ECO:0000313" key="4">
    <source>
        <dbReference type="Proteomes" id="UP000197092"/>
    </source>
</evidence>
<feature type="transmembrane region" description="Helical" evidence="1">
    <location>
        <begin position="261"/>
        <end position="284"/>
    </location>
</feature>
<sequence>MTSQHVAVLIPCFNEQGAIGQTIDEFRIALPDAQIIVYDNNSNDETVTEAKQHGALVFHEPRQGKGEVVRRMLADIEADIYIMIDGDNTYDANIAPTLVNTLVTEKLDMVIGTRSYVESSFPQGHILGNRVFSSLINTFFNAELTDVFTGYRVMSRRFVKSMPLVSLGFEIETEITVHALQTRVALKEVPTEYRARPEGTTSKLRTFSDGFKILSFIFFLLRDVKPLLFFSVLSFVSVVISLSLGIPVILEFLEIGLVPRFPTAILASAFALIAVICLVVGIVLDNVSRGRLEAKQLQYLNVPKTY</sequence>